<organism evidence="1 2">
    <name type="scientific">Strongylus vulgaris</name>
    <name type="common">Blood worm</name>
    <dbReference type="NCBI Taxonomy" id="40348"/>
    <lineage>
        <taxon>Eukaryota</taxon>
        <taxon>Metazoa</taxon>
        <taxon>Ecdysozoa</taxon>
        <taxon>Nematoda</taxon>
        <taxon>Chromadorea</taxon>
        <taxon>Rhabditida</taxon>
        <taxon>Rhabditina</taxon>
        <taxon>Rhabditomorpha</taxon>
        <taxon>Strongyloidea</taxon>
        <taxon>Strongylidae</taxon>
        <taxon>Strongylus</taxon>
    </lineage>
</organism>
<reference evidence="1 2" key="1">
    <citation type="submission" date="2018-11" db="EMBL/GenBank/DDBJ databases">
        <authorList>
            <consortium name="Pathogen Informatics"/>
        </authorList>
    </citation>
    <scope>NUCLEOTIDE SEQUENCE [LARGE SCALE GENOMIC DNA]</scope>
</reference>
<keyword evidence="2" id="KW-1185">Reference proteome</keyword>
<dbReference type="Proteomes" id="UP000270094">
    <property type="component" value="Unassembled WGS sequence"/>
</dbReference>
<protein>
    <submittedName>
        <fullName evidence="1">Uncharacterized protein</fullName>
    </submittedName>
</protein>
<gene>
    <name evidence="1" type="ORF">SVUK_LOCUS5894</name>
</gene>
<proteinExistence type="predicted"/>
<dbReference type="OrthoDB" id="5865682at2759"/>
<evidence type="ECO:0000313" key="2">
    <source>
        <dbReference type="Proteomes" id="UP000270094"/>
    </source>
</evidence>
<sequence>MYRNDGMVEVTACFGHLGHEVNSALLPLSKGDVEVVKAMLMAGICPEKIVSDLRSKYFLPNEAPQRQPRLYHLTVSDVINVADWLDIEVESDSDHPASPSTLKQESAGQDRVEEIFHEDDDLRLSPTPSEKICLKEMLDEALRETARFQAQISERAYLYSRSERLDLLEDLNGKLLSLLEEFTN</sequence>
<dbReference type="EMBL" id="UYYB01018032">
    <property type="protein sequence ID" value="VDM70896.1"/>
    <property type="molecule type" value="Genomic_DNA"/>
</dbReference>
<dbReference type="AlphaFoldDB" id="A0A3P7IM20"/>
<name>A0A3P7IM20_STRVU</name>
<accession>A0A3P7IM20</accession>
<evidence type="ECO:0000313" key="1">
    <source>
        <dbReference type="EMBL" id="VDM70896.1"/>
    </source>
</evidence>